<organism evidence="4 5">
    <name type="scientific">Paenibacillus vortex V453</name>
    <dbReference type="NCBI Taxonomy" id="715225"/>
    <lineage>
        <taxon>Bacteria</taxon>
        <taxon>Bacillati</taxon>
        <taxon>Bacillota</taxon>
        <taxon>Bacilli</taxon>
        <taxon>Bacillales</taxon>
        <taxon>Paenibacillaceae</taxon>
        <taxon>Paenibacillus</taxon>
    </lineage>
</organism>
<proteinExistence type="inferred from homology"/>
<dbReference type="AlphaFoldDB" id="A0A2R9SSJ2"/>
<feature type="domain" description="ABC transporter" evidence="3">
    <location>
        <begin position="17"/>
        <end position="69"/>
    </location>
</feature>
<evidence type="ECO:0000313" key="4">
    <source>
        <dbReference type="EMBL" id="EFU40328.1"/>
    </source>
</evidence>
<dbReference type="InterPro" id="IPR003439">
    <property type="entry name" value="ABC_transporter-like_ATP-bd"/>
</dbReference>
<evidence type="ECO:0000256" key="1">
    <source>
        <dbReference type="ARBA" id="ARBA00005417"/>
    </source>
</evidence>
<dbReference type="Pfam" id="PF00005">
    <property type="entry name" value="ABC_tran"/>
    <property type="match status" value="1"/>
</dbReference>
<dbReference type="PANTHER" id="PTHR42734:SF5">
    <property type="entry name" value="IRON TRANSPORT SYSTEM ATP-BINDING PROTEIN HI_0361-RELATED"/>
    <property type="match status" value="1"/>
</dbReference>
<evidence type="ECO:0000256" key="2">
    <source>
        <dbReference type="ARBA" id="ARBA00022448"/>
    </source>
</evidence>
<dbReference type="KEGG" id="pvo:PVOR_19549"/>
<sequence length="146" mass="16456">MGLYGRVGWLKRPNKSHKEKAMASLEQMGMADFAGRQISQLSGGQQQRVFLARALVQDADLYFMDEPLAGVDAATERAIMTTLKDLKTAGKTVMVVHHDLQTVEDYFDHVLLLNRTVIAHGKTEEAFTKEHVYRAYGGTLRWMKEA</sequence>
<dbReference type="SUPFAM" id="SSF52540">
    <property type="entry name" value="P-loop containing nucleoside triphosphate hydrolases"/>
    <property type="match status" value="1"/>
</dbReference>
<keyword evidence="2" id="KW-0813">Transport</keyword>
<dbReference type="Gene3D" id="3.40.50.300">
    <property type="entry name" value="P-loop containing nucleotide triphosphate hydrolases"/>
    <property type="match status" value="1"/>
</dbReference>
<dbReference type="PANTHER" id="PTHR42734">
    <property type="entry name" value="METAL TRANSPORT SYSTEM ATP-BINDING PROTEIN TM_0124-RELATED"/>
    <property type="match status" value="1"/>
</dbReference>
<evidence type="ECO:0000313" key="5">
    <source>
        <dbReference type="Proteomes" id="UP000003094"/>
    </source>
</evidence>
<protein>
    <submittedName>
        <fullName evidence="4">ABC transporter related protein</fullName>
    </submittedName>
</protein>
<accession>A0A2R9SSJ2</accession>
<name>A0A2R9SSJ2_9BACL</name>
<dbReference type="InterPro" id="IPR027417">
    <property type="entry name" value="P-loop_NTPase"/>
</dbReference>
<dbReference type="GO" id="GO:0005524">
    <property type="term" value="F:ATP binding"/>
    <property type="evidence" value="ECO:0007669"/>
    <property type="project" value="InterPro"/>
</dbReference>
<dbReference type="InterPro" id="IPR050153">
    <property type="entry name" value="Metal_Ion_Import_ABC"/>
</dbReference>
<comment type="similarity">
    <text evidence="1">Belongs to the ABC transporter superfamily.</text>
</comment>
<reference evidence="4 5" key="1">
    <citation type="journal article" date="2010" name="BMC Genomics">
        <title>Genome sequence of the pattern forming Paenibacillus vortex bacterium reveals potential for thriving in complex environments.</title>
        <authorList>
            <person name="Sirota-Madi A."/>
            <person name="Olender T."/>
            <person name="Helman Y."/>
            <person name="Ingham C."/>
            <person name="Brainis I."/>
            <person name="Roth D."/>
            <person name="Hagi E."/>
            <person name="Brodsky L."/>
            <person name="Leshkowitz D."/>
            <person name="Galatenko V."/>
            <person name="Nikolaev V."/>
            <person name="Mugasimangalam R.C."/>
            <person name="Bransburg-Zabary S."/>
            <person name="Gutnick D.L."/>
            <person name="Lancet D."/>
            <person name="Ben-Jacob E."/>
        </authorList>
    </citation>
    <scope>NUCLEOTIDE SEQUENCE [LARGE SCALE GENOMIC DNA]</scope>
    <source>
        <strain evidence="4 5">V453</strain>
    </source>
</reference>
<comment type="caution">
    <text evidence="4">The sequence shown here is derived from an EMBL/GenBank/DDBJ whole genome shotgun (WGS) entry which is preliminary data.</text>
</comment>
<evidence type="ECO:0000259" key="3">
    <source>
        <dbReference type="Pfam" id="PF00005"/>
    </source>
</evidence>
<gene>
    <name evidence="4" type="ORF">PVOR_19549</name>
</gene>
<dbReference type="GO" id="GO:0016887">
    <property type="term" value="F:ATP hydrolysis activity"/>
    <property type="evidence" value="ECO:0007669"/>
    <property type="project" value="InterPro"/>
</dbReference>
<dbReference type="EMBL" id="ADHJ01000036">
    <property type="protein sequence ID" value="EFU40328.1"/>
    <property type="molecule type" value="Genomic_DNA"/>
</dbReference>
<dbReference type="Proteomes" id="UP000003094">
    <property type="component" value="Unassembled WGS sequence"/>
</dbReference>
<keyword evidence="5" id="KW-1185">Reference proteome</keyword>